<proteinExistence type="inferred from homology"/>
<evidence type="ECO:0000256" key="3">
    <source>
        <dbReference type="ARBA" id="ARBA00024947"/>
    </source>
</evidence>
<protein>
    <recommendedName>
        <fullName evidence="4">Coenzyme Q-binding protein COQ10 START domain-containing protein</fullName>
    </recommendedName>
</protein>
<dbReference type="Proteomes" id="UP000215902">
    <property type="component" value="Unassembled WGS sequence"/>
</dbReference>
<dbReference type="GO" id="GO:0005739">
    <property type="term" value="C:mitochondrion"/>
    <property type="evidence" value="ECO:0007669"/>
    <property type="project" value="TreeGrafter"/>
</dbReference>
<evidence type="ECO:0000256" key="2">
    <source>
        <dbReference type="ARBA" id="ARBA00011814"/>
    </source>
</evidence>
<comment type="subunit">
    <text evidence="2">Interacts with coenzyme Q.</text>
</comment>
<accession>A0A267EP93</accession>
<dbReference type="GO" id="GO:0045333">
    <property type="term" value="P:cellular respiration"/>
    <property type="evidence" value="ECO:0007669"/>
    <property type="project" value="InterPro"/>
</dbReference>
<dbReference type="Gene3D" id="3.30.530.20">
    <property type="match status" value="1"/>
</dbReference>
<keyword evidence="6" id="KW-1185">Reference proteome</keyword>
<dbReference type="InterPro" id="IPR023393">
    <property type="entry name" value="START-like_dom_sf"/>
</dbReference>
<comment type="function">
    <text evidence="3">Required for the function of coenzyme Q in the respiratory chain. May serve as a chaperone or may be involved in the transport of Q6 from its site of synthesis to the catalytic sites of the respiratory complexes.</text>
</comment>
<evidence type="ECO:0000259" key="4">
    <source>
        <dbReference type="Pfam" id="PF03364"/>
    </source>
</evidence>
<dbReference type="PANTHER" id="PTHR12901:SF10">
    <property type="entry name" value="COENZYME Q-BINDING PROTEIN COQ10, MITOCHONDRIAL"/>
    <property type="match status" value="1"/>
</dbReference>
<name>A0A267EP93_9PLAT</name>
<dbReference type="CDD" id="cd07813">
    <property type="entry name" value="COQ10p_like"/>
    <property type="match status" value="1"/>
</dbReference>
<gene>
    <name evidence="5" type="ORF">BOX15_Mlig000057g6</name>
</gene>
<dbReference type="OrthoDB" id="292693at2759"/>
<dbReference type="AlphaFoldDB" id="A0A267EP93"/>
<dbReference type="GO" id="GO:0048039">
    <property type="term" value="F:ubiquinone binding"/>
    <property type="evidence" value="ECO:0007669"/>
    <property type="project" value="InterPro"/>
</dbReference>
<organism evidence="5 6">
    <name type="scientific">Macrostomum lignano</name>
    <dbReference type="NCBI Taxonomy" id="282301"/>
    <lineage>
        <taxon>Eukaryota</taxon>
        <taxon>Metazoa</taxon>
        <taxon>Spiralia</taxon>
        <taxon>Lophotrochozoa</taxon>
        <taxon>Platyhelminthes</taxon>
        <taxon>Rhabditophora</taxon>
        <taxon>Macrostomorpha</taxon>
        <taxon>Macrostomida</taxon>
        <taxon>Macrostomidae</taxon>
        <taxon>Macrostomum</taxon>
    </lineage>
</organism>
<dbReference type="Pfam" id="PF03364">
    <property type="entry name" value="Polyketide_cyc"/>
    <property type="match status" value="1"/>
</dbReference>
<dbReference type="InterPro" id="IPR044996">
    <property type="entry name" value="COQ10-like"/>
</dbReference>
<reference evidence="5 6" key="1">
    <citation type="submission" date="2017-06" db="EMBL/GenBank/DDBJ databases">
        <title>A platform for efficient transgenesis in Macrostomum lignano, a flatworm model organism for stem cell research.</title>
        <authorList>
            <person name="Berezikov E."/>
        </authorList>
    </citation>
    <scope>NUCLEOTIDE SEQUENCE [LARGE SCALE GENOMIC DNA]</scope>
    <source>
        <strain evidence="5">DV1</strain>
        <tissue evidence="5">Whole organism</tissue>
    </source>
</reference>
<feature type="non-terminal residue" evidence="5">
    <location>
        <position position="1"/>
    </location>
</feature>
<dbReference type="InterPro" id="IPR005031">
    <property type="entry name" value="COQ10_START"/>
</dbReference>
<evidence type="ECO:0000313" key="6">
    <source>
        <dbReference type="Proteomes" id="UP000215902"/>
    </source>
</evidence>
<dbReference type="SUPFAM" id="SSF55961">
    <property type="entry name" value="Bet v1-like"/>
    <property type="match status" value="1"/>
</dbReference>
<dbReference type="EMBL" id="NIVC01001908">
    <property type="protein sequence ID" value="PAA62707.1"/>
    <property type="molecule type" value="Genomic_DNA"/>
</dbReference>
<evidence type="ECO:0000313" key="5">
    <source>
        <dbReference type="EMBL" id="PAA62707.1"/>
    </source>
</evidence>
<dbReference type="STRING" id="282301.A0A267EP93"/>
<evidence type="ECO:0000256" key="1">
    <source>
        <dbReference type="ARBA" id="ARBA00006885"/>
    </source>
</evidence>
<sequence>LYCCRCLTFFTGLLCGPKRSTIKMNKIKANLLLLRQRRSLSTSMKSPTSTPVATMRYAERRLLGFSREQMFAVVSGVEHYHRFVPWCTGSQVEDRRQLVDVANFGLPGAAGVSGPGEQFTGRLSIGFPPLLQQSYSSVVTCCRPQLVHSRCTDANLFRLLDTTWRFHPGLSGRPATCILDFGVEFAFQSSLHTSLADLFFDRVVTAMVSAFLREAGRRYGPESVGPQRPTVLVYKR</sequence>
<comment type="similarity">
    <text evidence="1">Belongs to the COQ10 family.</text>
</comment>
<comment type="caution">
    <text evidence="5">The sequence shown here is derived from an EMBL/GenBank/DDBJ whole genome shotgun (WGS) entry which is preliminary data.</text>
</comment>
<dbReference type="PANTHER" id="PTHR12901">
    <property type="entry name" value="SPERM PROTEIN HOMOLOG"/>
    <property type="match status" value="1"/>
</dbReference>
<feature type="domain" description="Coenzyme Q-binding protein COQ10 START" evidence="4">
    <location>
        <begin position="65"/>
        <end position="211"/>
    </location>
</feature>